<gene>
    <name evidence="3" type="ORF">CNQ84_03435</name>
</gene>
<feature type="chain" id="PRO_5013082070" description="DUF2846 domain-containing protein" evidence="1">
    <location>
        <begin position="22"/>
        <end position="151"/>
    </location>
</feature>
<organism evidence="3 4">
    <name type="scientific">Pseudomonas abyssi</name>
    <dbReference type="NCBI Taxonomy" id="170540"/>
    <lineage>
        <taxon>Bacteria</taxon>
        <taxon>Pseudomonadati</taxon>
        <taxon>Pseudomonadota</taxon>
        <taxon>Gammaproteobacteria</taxon>
        <taxon>Pseudomonadales</taxon>
        <taxon>Pseudomonadaceae</taxon>
        <taxon>Pseudomonas</taxon>
    </lineage>
</organism>
<keyword evidence="1" id="KW-0732">Signal</keyword>
<name>A0A2A3ML89_9PSED</name>
<dbReference type="PROSITE" id="PS51257">
    <property type="entry name" value="PROKAR_LIPOPROTEIN"/>
    <property type="match status" value="1"/>
</dbReference>
<dbReference type="Proteomes" id="UP000242313">
    <property type="component" value="Unassembled WGS sequence"/>
</dbReference>
<evidence type="ECO:0000259" key="2">
    <source>
        <dbReference type="Pfam" id="PF11008"/>
    </source>
</evidence>
<feature type="domain" description="DUF2846" evidence="2">
    <location>
        <begin position="46"/>
        <end position="125"/>
    </location>
</feature>
<dbReference type="InterPro" id="IPR022548">
    <property type="entry name" value="DUF2846"/>
</dbReference>
<accession>A0A2A3ML89</accession>
<reference evidence="3 4" key="1">
    <citation type="submission" date="2017-09" db="EMBL/GenBank/DDBJ databases">
        <title>Pseudomonas abyssi sp. nov. isolated from Abyssopelagic Water.</title>
        <authorList>
            <person name="Wei Y."/>
        </authorList>
    </citation>
    <scope>NUCLEOTIDE SEQUENCE [LARGE SCALE GENOMIC DNA]</scope>
    <source>
        <strain evidence="3 4">MT5</strain>
    </source>
</reference>
<sequence length="151" mass="16313">MDPMLIRNTLFSAVLVAAAMATGCASINKAPSAMNTEAKQFNTHPDYAQVYVYRNETFGAALSMPVSVDGRQAGTTGPKSFFRFQLEPGQHTISSQNGASSLLLNTEANRNYFVWQEVKMGLVSGGSKLQVVSEQQGRAGVQQCTMIKSNL</sequence>
<protein>
    <recommendedName>
        <fullName evidence="2">DUF2846 domain-containing protein</fullName>
    </recommendedName>
</protein>
<dbReference type="EMBL" id="NTMR01000003">
    <property type="protein sequence ID" value="PBK05566.1"/>
    <property type="molecule type" value="Genomic_DNA"/>
</dbReference>
<dbReference type="Pfam" id="PF11008">
    <property type="entry name" value="DUF2846"/>
    <property type="match status" value="1"/>
</dbReference>
<evidence type="ECO:0000313" key="4">
    <source>
        <dbReference type="Proteomes" id="UP000242313"/>
    </source>
</evidence>
<keyword evidence="4" id="KW-1185">Reference proteome</keyword>
<comment type="caution">
    <text evidence="3">The sequence shown here is derived from an EMBL/GenBank/DDBJ whole genome shotgun (WGS) entry which is preliminary data.</text>
</comment>
<evidence type="ECO:0000256" key="1">
    <source>
        <dbReference type="SAM" id="SignalP"/>
    </source>
</evidence>
<feature type="signal peptide" evidence="1">
    <location>
        <begin position="1"/>
        <end position="21"/>
    </location>
</feature>
<dbReference type="AlphaFoldDB" id="A0A2A3ML89"/>
<proteinExistence type="predicted"/>
<evidence type="ECO:0000313" key="3">
    <source>
        <dbReference type="EMBL" id="PBK05566.1"/>
    </source>
</evidence>